<dbReference type="Gene3D" id="1.25.40.430">
    <property type="match status" value="1"/>
</dbReference>
<dbReference type="GO" id="GO:0000776">
    <property type="term" value="C:kinetochore"/>
    <property type="evidence" value="ECO:0007669"/>
    <property type="project" value="UniProtKB-KW"/>
</dbReference>
<evidence type="ECO:0000256" key="3">
    <source>
        <dbReference type="ARBA" id="ARBA00022454"/>
    </source>
</evidence>
<dbReference type="InterPro" id="IPR015661">
    <property type="entry name" value="Bub1/Mad3"/>
</dbReference>
<dbReference type="InterPro" id="IPR013212">
    <property type="entry name" value="Mad3/Bub1_I"/>
</dbReference>
<keyword evidence="4" id="KW-0995">Kinetochore</keyword>
<evidence type="ECO:0000256" key="8">
    <source>
        <dbReference type="SAM" id="MobiDB-lite"/>
    </source>
</evidence>
<feature type="region of interest" description="Disordered" evidence="8">
    <location>
        <begin position="290"/>
        <end position="373"/>
    </location>
</feature>
<evidence type="ECO:0000256" key="5">
    <source>
        <dbReference type="ARBA" id="ARBA00023242"/>
    </source>
</evidence>
<feature type="compositionally biased region" description="Polar residues" evidence="8">
    <location>
        <begin position="308"/>
        <end position="329"/>
    </location>
</feature>
<name>A0A8J5G3I0_ZINOF</name>
<dbReference type="GO" id="GO:0004672">
    <property type="term" value="F:protein kinase activity"/>
    <property type="evidence" value="ECO:0007669"/>
    <property type="project" value="TreeGrafter"/>
</dbReference>
<dbReference type="Proteomes" id="UP000734854">
    <property type="component" value="Unassembled WGS sequence"/>
</dbReference>
<evidence type="ECO:0000256" key="1">
    <source>
        <dbReference type="ARBA" id="ARBA00004123"/>
    </source>
</evidence>
<dbReference type="PROSITE" id="PS51489">
    <property type="entry name" value="BUB1_N"/>
    <property type="match status" value="1"/>
</dbReference>
<dbReference type="GO" id="GO:0051754">
    <property type="term" value="P:meiotic sister chromatid cohesion, centromeric"/>
    <property type="evidence" value="ECO:0007669"/>
    <property type="project" value="TreeGrafter"/>
</dbReference>
<dbReference type="GO" id="GO:0005634">
    <property type="term" value="C:nucleus"/>
    <property type="evidence" value="ECO:0007669"/>
    <property type="project" value="UniProtKB-SubCell"/>
</dbReference>
<gene>
    <name evidence="10" type="ORF">ZIOFF_038872</name>
</gene>
<evidence type="ECO:0000313" key="11">
    <source>
        <dbReference type="Proteomes" id="UP000734854"/>
    </source>
</evidence>
<dbReference type="Pfam" id="PF08311">
    <property type="entry name" value="Mad3_BUB1_I"/>
    <property type="match status" value="1"/>
</dbReference>
<accession>A0A8J5G3I0</accession>
<keyword evidence="3" id="KW-0158">Chromosome</keyword>
<comment type="caution">
    <text evidence="10">The sequence shown here is derived from an EMBL/GenBank/DDBJ whole genome shotgun (WGS) entry which is preliminary data.</text>
</comment>
<dbReference type="FunFam" id="1.25.40.430:FF:000004">
    <property type="entry name" value="Mitotic spindle checkpoint protein BUBR1"/>
    <property type="match status" value="1"/>
</dbReference>
<evidence type="ECO:0000256" key="7">
    <source>
        <dbReference type="ARBA" id="ARBA00023328"/>
    </source>
</evidence>
<evidence type="ECO:0000313" key="10">
    <source>
        <dbReference type="EMBL" id="KAG6499116.1"/>
    </source>
</evidence>
<dbReference type="PANTHER" id="PTHR14030">
    <property type="entry name" value="MITOTIC CHECKPOINT SERINE/THREONINE-PROTEIN KINASE BUB1"/>
    <property type="match status" value="1"/>
</dbReference>
<dbReference type="GO" id="GO:0007094">
    <property type="term" value="P:mitotic spindle assembly checkpoint signaling"/>
    <property type="evidence" value="ECO:0007669"/>
    <property type="project" value="InterPro"/>
</dbReference>
<dbReference type="EMBL" id="JACMSC010000011">
    <property type="protein sequence ID" value="KAG6499116.1"/>
    <property type="molecule type" value="Genomic_DNA"/>
</dbReference>
<keyword evidence="5" id="KW-0539">Nucleus</keyword>
<proteinExistence type="predicted"/>
<keyword evidence="7" id="KW-0137">Centromere</keyword>
<organism evidence="10 11">
    <name type="scientific">Zingiber officinale</name>
    <name type="common">Ginger</name>
    <name type="synonym">Amomum zingiber</name>
    <dbReference type="NCBI Taxonomy" id="94328"/>
    <lineage>
        <taxon>Eukaryota</taxon>
        <taxon>Viridiplantae</taxon>
        <taxon>Streptophyta</taxon>
        <taxon>Embryophyta</taxon>
        <taxon>Tracheophyta</taxon>
        <taxon>Spermatophyta</taxon>
        <taxon>Magnoliopsida</taxon>
        <taxon>Liliopsida</taxon>
        <taxon>Zingiberales</taxon>
        <taxon>Zingiberaceae</taxon>
        <taxon>Zingiber</taxon>
    </lineage>
</organism>
<protein>
    <recommendedName>
        <fullName evidence="9">BUB1 N-terminal domain-containing protein</fullName>
    </recommendedName>
</protein>
<evidence type="ECO:0000256" key="4">
    <source>
        <dbReference type="ARBA" id="ARBA00022838"/>
    </source>
</evidence>
<sequence length="438" mass="50156">MWDHNGNETTERSLQFLFKQISLSLTSNVQEDMAEAEKEATWAAAAQADPEGAFLLLQRIMEPEEDGAGAAAGKTDGFEWELHKENVRPLKRGRNTKLLNRALKAQVDRDLKASLLQTRRRMIEAIDEYHGEDPLRPWLDCIKWVQESFPTGGECSGLVVMYEQCVRTFWHDERYQEDLRYLKVWVEYAANCSDAEVIYQFLEANEIGQSHSIFYSSYAMLLESKNKFKKADEIYNLGLARKAKPIEKLEAAYRAFLVRSTKRRDKEEELLDKTLPVRSFGTVLTALDSRRQAAENPSSSKRMIPLQKISNNRPLSVYQDENSNTNDQHSNMKKNEKSWNSLGSRFDRNKENTSMPTKWTSYKVPQKGQRTSSAAPTPLIKVYVDEECAEINSNSVQAAKNLKTTTFKLGNSATANLKKETEMLKDNPLRNFPLSSLR</sequence>
<dbReference type="PANTHER" id="PTHR14030:SF19">
    <property type="entry name" value="MITOTIC SPINDLE CHECKPOINT PROTEIN BUBR1"/>
    <property type="match status" value="1"/>
</dbReference>
<comment type="subcellular location">
    <subcellularLocation>
        <location evidence="2">Chromosome</location>
        <location evidence="2">Centromere</location>
        <location evidence="2">Kinetochore</location>
    </subcellularLocation>
    <subcellularLocation>
        <location evidence="1">Nucleus</location>
    </subcellularLocation>
</comment>
<dbReference type="SMART" id="SM00777">
    <property type="entry name" value="Mad3_BUB1_I"/>
    <property type="match status" value="1"/>
</dbReference>
<evidence type="ECO:0000256" key="2">
    <source>
        <dbReference type="ARBA" id="ARBA00004629"/>
    </source>
</evidence>
<keyword evidence="11" id="KW-1185">Reference proteome</keyword>
<dbReference type="AlphaFoldDB" id="A0A8J5G3I0"/>
<evidence type="ECO:0000259" key="9">
    <source>
        <dbReference type="PROSITE" id="PS51489"/>
    </source>
</evidence>
<keyword evidence="6" id="KW-0131">Cell cycle</keyword>
<evidence type="ECO:0000256" key="6">
    <source>
        <dbReference type="ARBA" id="ARBA00023306"/>
    </source>
</evidence>
<reference evidence="10 11" key="1">
    <citation type="submission" date="2020-08" db="EMBL/GenBank/DDBJ databases">
        <title>Plant Genome Project.</title>
        <authorList>
            <person name="Zhang R.-G."/>
        </authorList>
    </citation>
    <scope>NUCLEOTIDE SEQUENCE [LARGE SCALE GENOMIC DNA]</scope>
    <source>
        <tissue evidence="10">Rhizome</tissue>
    </source>
</reference>
<feature type="domain" description="BUB1 N-terminal" evidence="9">
    <location>
        <begin position="122"/>
        <end position="280"/>
    </location>
</feature>